<feature type="domain" description="RSE1/DDB1/CPSF1 second beta-propeller" evidence="7">
    <location>
        <begin position="545"/>
        <end position="915"/>
    </location>
</feature>
<feature type="region of interest" description="Disordered" evidence="4">
    <location>
        <begin position="170"/>
        <end position="191"/>
    </location>
</feature>
<feature type="compositionally biased region" description="Acidic residues" evidence="4">
    <location>
        <begin position="435"/>
        <end position="452"/>
    </location>
</feature>
<dbReference type="GeneID" id="19985282"/>
<dbReference type="RefSeq" id="XP_008729330.1">
    <property type="nucleotide sequence ID" value="XM_008731108.1"/>
</dbReference>
<proteinExistence type="predicted"/>
<dbReference type="OrthoDB" id="6109at2759"/>
<evidence type="ECO:0008006" key="10">
    <source>
        <dbReference type="Google" id="ProtNLM"/>
    </source>
</evidence>
<feature type="domain" description="RSE1/DDB1/CPSF1 first beta-propeller" evidence="6">
    <location>
        <begin position="13"/>
        <end position="418"/>
    </location>
</feature>
<keyword evidence="3" id="KW-0539">Nucleus</keyword>
<dbReference type="Gene3D" id="2.130.10.10">
    <property type="entry name" value="YVTN repeat-like/Quinoprotein amine dehydrogenase"/>
    <property type="match status" value="2"/>
</dbReference>
<feature type="region of interest" description="Disordered" evidence="4">
    <location>
        <begin position="420"/>
        <end position="470"/>
    </location>
</feature>
<dbReference type="EMBL" id="KB822706">
    <property type="protein sequence ID" value="ETI22713.1"/>
    <property type="molecule type" value="Genomic_DNA"/>
</dbReference>
<sequence>MQCYSDLIPPSGVTHALSLPFTSAHADNLIIARTSLLQLFQCKSVPAGQDTKLVLVAEYNLAGTVTSLGRVKVTDSKAGGDALLIALRDAKLSLVEWDPELHSISTLSIHYYEHNDLQAAPWQPDLADCVSRLTIDPSSRCAAFNFGISNLAIIPFHQAGDDLAMDDLDDEHDEKAQTSPQQEGQAGDAHSKYSPSFVLPLTILDPGLLHPVDMAFLHEYRDPTIGILYSTAARSSNMSPERQDVTIYAVYALDLEQKASTTLQSVQKLPNDLYRIVPLPLPVGGALLIGGNELIHVDQGGKSSSIAVNEFAKEASSFPMTDQSEARLRLEGCQIEHLGNAAGDMLVILKSGELALLGFRMDGRSVSGLTLRKLGTAHVHNLVEGSASCTANLGTNCLFIGSEGADSVLLGADKKPAQLKRIRSRAQTQPNGVESDQEEEDALDDEDDDDLYGEAIQKPNGHASSESSGQNFRVMDRLPSIAPINDLALGPLGKRKRDESDNSALSGNHSSEIMVAYGRGRAGGVASITRHLEPETTKRVRYEDAIGIWCLGSTQKSQDHKPAEELVIVSHMTADGVGRSSLYRLNDGDMSPIADSDFDQAAGSAISVFKLQATNHTIQVLPTEIRVYDANFGLSQIFPVVDEEEGQLARATKAAFAEPYLALVKDDGTMAVLKADKAGELDEVDHPTAFKDKTILSVSLYHDAGDFFQTSRLYGGAATSAGPILALMASDGHFCLLSLPNLRLQVFQCDSLPFLPTHLLQNTQLPKHWRNKDELAETLLVDLGNKNDKRPYLVVRSTTNDLVIYEPFAVPGVVGSFKFKKIATKPAEAPEDTVEEEGEESSLQPMQVIRDIAGHASVFIPGAQPMLILREASTMPHVYELKPQNIKSLSAISTGTSPHAFVFIDDTDYLCFCQLPQTLMLGHSDWVIDRVSLNEDITSLTYFSPTDSYILATNSSTEFQLPQDDEWHPEWQAESTTFLPTTLTSTLKLLSSRSHRIISQFHFEASERVLCVKSINLEVSEETHERKDLIVVGTAVVKGENITTRGNIYLFDVVDVVPEPDIPETDLKLKLITKEEVRGAVSAISGVGSQGFLLAAQGQKCMVRGLKEDMSILPVAFLDMRYYVHVAKELPGTGLCILGDAFSGLWLVGYSEEPYKLQILGRDFENPAVLEAEFLPAAKQLYIVSAGEDGVLRILQYDPEDPKTERGAKLLLRSTFHTGDMPTSMTLVPPRLPTAASAAAARAAQRSSNTTATAAASSSMDLLDAPSSQAHTILMTGATGSLSLLTPLSEPTYRRLSTLQNVLLSSALDSHAHYAALNPRAYRQIETDGIGGRAVIDGDLVRRWWELSAQGRASASDKAGGSVWDVRGDLAIVGGAEAGF</sequence>
<protein>
    <recommendedName>
        <fullName evidence="10">Cleavage/polyadenylation specificity factor A subunit C-terminal domain-containing protein</fullName>
    </recommendedName>
</protein>
<dbReference type="GO" id="GO:0005634">
    <property type="term" value="C:nucleus"/>
    <property type="evidence" value="ECO:0007669"/>
    <property type="project" value="UniProtKB-SubCell"/>
</dbReference>
<reference evidence="8 9" key="1">
    <citation type="submission" date="2013-03" db="EMBL/GenBank/DDBJ databases">
        <title>The Genome Sequence of Cladophialophora carrionii CBS 160.54.</title>
        <authorList>
            <consortium name="The Broad Institute Genomics Platform"/>
            <person name="Cuomo C."/>
            <person name="de Hoog S."/>
            <person name="Gorbushina A."/>
            <person name="Walker B."/>
            <person name="Young S.K."/>
            <person name="Zeng Q."/>
            <person name="Gargeya S."/>
            <person name="Fitzgerald M."/>
            <person name="Haas B."/>
            <person name="Abouelleil A."/>
            <person name="Allen A.W."/>
            <person name="Alvarado L."/>
            <person name="Arachchi H.M."/>
            <person name="Berlin A.M."/>
            <person name="Chapman S.B."/>
            <person name="Gainer-Dewar J."/>
            <person name="Goldberg J."/>
            <person name="Griggs A."/>
            <person name="Gujja S."/>
            <person name="Hansen M."/>
            <person name="Howarth C."/>
            <person name="Imamovic A."/>
            <person name="Ireland A."/>
            <person name="Larimer J."/>
            <person name="McCowan C."/>
            <person name="Murphy C."/>
            <person name="Pearson M."/>
            <person name="Poon T.W."/>
            <person name="Priest M."/>
            <person name="Roberts A."/>
            <person name="Saif S."/>
            <person name="Shea T."/>
            <person name="Sisk P."/>
            <person name="Sykes S."/>
            <person name="Wortman J."/>
            <person name="Nusbaum C."/>
            <person name="Birren B."/>
        </authorList>
    </citation>
    <scope>NUCLEOTIDE SEQUENCE [LARGE SCALE GENOMIC DNA]</scope>
    <source>
        <strain evidence="8 9">CBS 160.54</strain>
    </source>
</reference>
<dbReference type="VEuPathDB" id="FungiDB:G647_06789"/>
<dbReference type="Pfam" id="PF03178">
    <property type="entry name" value="CPSF_A"/>
    <property type="match status" value="1"/>
</dbReference>
<dbReference type="GO" id="GO:0006397">
    <property type="term" value="P:mRNA processing"/>
    <property type="evidence" value="ECO:0007669"/>
    <property type="project" value="UniProtKB-KW"/>
</dbReference>
<evidence type="ECO:0000313" key="9">
    <source>
        <dbReference type="Proteomes" id="UP000030678"/>
    </source>
</evidence>
<evidence type="ECO:0000256" key="2">
    <source>
        <dbReference type="ARBA" id="ARBA00022664"/>
    </source>
</evidence>
<dbReference type="Pfam" id="PF10433">
    <property type="entry name" value="Beta-prop_RSE1_1st"/>
    <property type="match status" value="1"/>
</dbReference>
<evidence type="ECO:0000259" key="7">
    <source>
        <dbReference type="Pfam" id="PF23726"/>
    </source>
</evidence>
<dbReference type="HOGENOM" id="CLU_002414_2_1_1"/>
<dbReference type="InterPro" id="IPR004871">
    <property type="entry name" value="RSE1/DDB1/CPSF1_C"/>
</dbReference>
<name>V9D8S3_9EURO</name>
<dbReference type="InterPro" id="IPR050358">
    <property type="entry name" value="RSE1/DDB1/CFT1"/>
</dbReference>
<dbReference type="InterPro" id="IPR058543">
    <property type="entry name" value="Beta-prop_RSE1/DDB1/CPSF1_2nd"/>
</dbReference>
<evidence type="ECO:0000259" key="5">
    <source>
        <dbReference type="Pfam" id="PF03178"/>
    </source>
</evidence>
<accession>V9D8S3</accession>
<evidence type="ECO:0000313" key="8">
    <source>
        <dbReference type="EMBL" id="ETI22713.1"/>
    </source>
</evidence>
<feature type="region of interest" description="Disordered" evidence="4">
    <location>
        <begin position="487"/>
        <end position="507"/>
    </location>
</feature>
<evidence type="ECO:0000259" key="6">
    <source>
        <dbReference type="Pfam" id="PF10433"/>
    </source>
</evidence>
<evidence type="ECO:0000256" key="1">
    <source>
        <dbReference type="ARBA" id="ARBA00004123"/>
    </source>
</evidence>
<dbReference type="GO" id="GO:0003676">
    <property type="term" value="F:nucleic acid binding"/>
    <property type="evidence" value="ECO:0007669"/>
    <property type="project" value="InterPro"/>
</dbReference>
<evidence type="ECO:0000256" key="4">
    <source>
        <dbReference type="SAM" id="MobiDB-lite"/>
    </source>
</evidence>
<dbReference type="InterPro" id="IPR018846">
    <property type="entry name" value="Beta-prop_RSE1/DDB1/CPSF1_1st"/>
</dbReference>
<feature type="domain" description="RSE1/DDB1/CPSF1 C-terminal" evidence="5">
    <location>
        <begin position="985"/>
        <end position="1344"/>
    </location>
</feature>
<gene>
    <name evidence="8" type="ORF">G647_06789</name>
</gene>
<evidence type="ECO:0000256" key="3">
    <source>
        <dbReference type="ARBA" id="ARBA00023242"/>
    </source>
</evidence>
<dbReference type="PANTHER" id="PTHR10644">
    <property type="entry name" value="DNA REPAIR/RNA PROCESSING CPSF FAMILY"/>
    <property type="match status" value="1"/>
</dbReference>
<organism evidence="8 9">
    <name type="scientific">Cladophialophora carrionii CBS 160.54</name>
    <dbReference type="NCBI Taxonomy" id="1279043"/>
    <lineage>
        <taxon>Eukaryota</taxon>
        <taxon>Fungi</taxon>
        <taxon>Dikarya</taxon>
        <taxon>Ascomycota</taxon>
        <taxon>Pezizomycotina</taxon>
        <taxon>Eurotiomycetes</taxon>
        <taxon>Chaetothyriomycetidae</taxon>
        <taxon>Chaetothyriales</taxon>
        <taxon>Herpotrichiellaceae</taxon>
        <taxon>Cladophialophora</taxon>
    </lineage>
</organism>
<dbReference type="InterPro" id="IPR015943">
    <property type="entry name" value="WD40/YVTN_repeat-like_dom_sf"/>
</dbReference>
<comment type="subcellular location">
    <subcellularLocation>
        <location evidence="1">Nucleus</location>
    </subcellularLocation>
</comment>
<dbReference type="FunFam" id="2.130.10.10:FF:000625">
    <property type="entry name" value="mRNA cleavage and polyadenylation factor subunit"/>
    <property type="match status" value="1"/>
</dbReference>
<dbReference type="Pfam" id="PF23726">
    <property type="entry name" value="Beta-prop_RSE1_2nd"/>
    <property type="match status" value="1"/>
</dbReference>
<keyword evidence="2" id="KW-0507">mRNA processing</keyword>
<dbReference type="Proteomes" id="UP000030678">
    <property type="component" value="Unassembled WGS sequence"/>
</dbReference>